<dbReference type="Pfam" id="PF02622">
    <property type="entry name" value="DUF179"/>
    <property type="match status" value="1"/>
</dbReference>
<evidence type="ECO:0000256" key="1">
    <source>
        <dbReference type="SAM" id="MobiDB-lite"/>
    </source>
</evidence>
<dbReference type="SUPFAM" id="SSF143456">
    <property type="entry name" value="VC0467-like"/>
    <property type="match status" value="1"/>
</dbReference>
<dbReference type="Proteomes" id="UP001152797">
    <property type="component" value="Unassembled WGS sequence"/>
</dbReference>
<dbReference type="EMBL" id="CAMXCT030001613">
    <property type="protein sequence ID" value="CAL4778947.1"/>
    <property type="molecule type" value="Genomic_DNA"/>
</dbReference>
<dbReference type="EMBL" id="CAMXCT010001613">
    <property type="protein sequence ID" value="CAI3991635.1"/>
    <property type="molecule type" value="Genomic_DNA"/>
</dbReference>
<evidence type="ECO:0000313" key="4">
    <source>
        <dbReference type="Proteomes" id="UP001152797"/>
    </source>
</evidence>
<keyword evidence="4" id="KW-1185">Reference proteome</keyword>
<sequence length="447" mass="50602">ADDAGDSMFRLKPIKVRAQSPKAVRLGPNEKRTMLRWATNFDQIAGTTQYQGITNSLPTTSLPRTRTSRTPTTRRAEEEETLPEAQPAEAEALTEDWRAFRARLVQQEGSEGSEGSEENSEKDKWAYELPIIEQGAILLSEPNDHFCVNQQYFHKNVIFLVDHQPDFTKGVILNRPTAYRTLDLETSLKFDNFSHEGVDDWNVWCGGDCQGINSRGRIPPEYSVLHGLERLEDVSQTITKGVYAISLEDAKALVKEGKADKDDFLLLVGYCGWSAGQLQSELNRQDTWTMASVEPGLLLGQLREEQAELRRRIAKAQEGDVFTAADVGDGLMMWERLFERLGSKYQAKLEDFKAGGENDHSDEMLRRWINRCLIPTRYSPEAAEPQDVVERVLQSLKEDVVEGSVLWGSATSWLLGKPFEDERLSRLPPAQYFHKAVLLVIKNEKDP</sequence>
<evidence type="ECO:0000313" key="3">
    <source>
        <dbReference type="EMBL" id="CAL1145010.1"/>
    </source>
</evidence>
<organism evidence="2">
    <name type="scientific">Cladocopium goreaui</name>
    <dbReference type="NCBI Taxonomy" id="2562237"/>
    <lineage>
        <taxon>Eukaryota</taxon>
        <taxon>Sar</taxon>
        <taxon>Alveolata</taxon>
        <taxon>Dinophyceae</taxon>
        <taxon>Suessiales</taxon>
        <taxon>Symbiodiniaceae</taxon>
        <taxon>Cladocopium</taxon>
    </lineage>
</organism>
<protein>
    <recommendedName>
        <fullName evidence="5">YqgE/AlgH family protein</fullName>
    </recommendedName>
</protein>
<reference evidence="2" key="1">
    <citation type="submission" date="2022-10" db="EMBL/GenBank/DDBJ databases">
        <authorList>
            <person name="Chen Y."/>
            <person name="Dougan E. K."/>
            <person name="Chan C."/>
            <person name="Rhodes N."/>
            <person name="Thang M."/>
        </authorList>
    </citation>
    <scope>NUCLEOTIDE SEQUENCE</scope>
</reference>
<dbReference type="EMBL" id="CAMXCT020001613">
    <property type="protein sequence ID" value="CAL1145010.1"/>
    <property type="molecule type" value="Genomic_DNA"/>
</dbReference>
<reference evidence="3" key="2">
    <citation type="submission" date="2024-04" db="EMBL/GenBank/DDBJ databases">
        <authorList>
            <person name="Chen Y."/>
            <person name="Shah S."/>
            <person name="Dougan E. K."/>
            <person name="Thang M."/>
            <person name="Chan C."/>
        </authorList>
    </citation>
    <scope>NUCLEOTIDE SEQUENCE [LARGE SCALE GENOMIC DNA]</scope>
</reference>
<evidence type="ECO:0000313" key="2">
    <source>
        <dbReference type="EMBL" id="CAI3991635.1"/>
    </source>
</evidence>
<dbReference type="OrthoDB" id="434197at2759"/>
<evidence type="ECO:0008006" key="5">
    <source>
        <dbReference type="Google" id="ProtNLM"/>
    </source>
</evidence>
<name>A0A9P1CHD7_9DINO</name>
<feature type="compositionally biased region" description="Low complexity" evidence="1">
    <location>
        <begin position="56"/>
        <end position="73"/>
    </location>
</feature>
<accession>A0A9P1CHD7</accession>
<dbReference type="InterPro" id="IPR003774">
    <property type="entry name" value="AlgH-like"/>
</dbReference>
<dbReference type="AlphaFoldDB" id="A0A9P1CHD7"/>
<proteinExistence type="predicted"/>
<feature type="non-terminal residue" evidence="2">
    <location>
        <position position="1"/>
    </location>
</feature>
<dbReference type="PANTHER" id="PTHR31984">
    <property type="entry name" value="TRANSPORTER, PUTATIVE (DUF179)-RELATED"/>
    <property type="match status" value="1"/>
</dbReference>
<dbReference type="PANTHER" id="PTHR31984:SF17">
    <property type="entry name" value="TRANSCRIPTIONAL REGULATOR"/>
    <property type="match status" value="1"/>
</dbReference>
<dbReference type="Gene3D" id="3.40.1740.10">
    <property type="entry name" value="VC0467-like"/>
    <property type="match status" value="1"/>
</dbReference>
<feature type="region of interest" description="Disordered" evidence="1">
    <location>
        <begin position="53"/>
        <end position="90"/>
    </location>
</feature>
<comment type="caution">
    <text evidence="2">The sequence shown here is derived from an EMBL/GenBank/DDBJ whole genome shotgun (WGS) entry which is preliminary data.</text>
</comment>
<gene>
    <name evidence="2" type="ORF">C1SCF055_LOCUS18526</name>
</gene>